<dbReference type="PANTHER" id="PTHR43280">
    <property type="entry name" value="ARAC-FAMILY TRANSCRIPTIONAL REGULATOR"/>
    <property type="match status" value="1"/>
</dbReference>
<dbReference type="PRINTS" id="PR00032">
    <property type="entry name" value="HTHARAC"/>
</dbReference>
<dbReference type="Pfam" id="PF12833">
    <property type="entry name" value="HTH_18"/>
    <property type="match status" value="1"/>
</dbReference>
<evidence type="ECO:0000313" key="6">
    <source>
        <dbReference type="Proteomes" id="UP000244224"/>
    </source>
</evidence>
<feature type="domain" description="HTH araC/xylS-type" evidence="4">
    <location>
        <begin position="29"/>
        <end position="132"/>
    </location>
</feature>
<organism evidence="5 6">
    <name type="scientific">Gemmobacter caeni</name>
    <dbReference type="NCBI Taxonomy" id="589035"/>
    <lineage>
        <taxon>Bacteria</taxon>
        <taxon>Pseudomonadati</taxon>
        <taxon>Pseudomonadota</taxon>
        <taxon>Alphaproteobacteria</taxon>
        <taxon>Rhodobacterales</taxon>
        <taxon>Paracoccaceae</taxon>
        <taxon>Gemmobacter</taxon>
    </lineage>
</organism>
<keyword evidence="2 5" id="KW-0238">DNA-binding</keyword>
<keyword evidence="3" id="KW-0804">Transcription</keyword>
<dbReference type="EMBL" id="QBKP01000007">
    <property type="protein sequence ID" value="PTX49417.1"/>
    <property type="molecule type" value="Genomic_DNA"/>
</dbReference>
<dbReference type="GO" id="GO:0003700">
    <property type="term" value="F:DNA-binding transcription factor activity"/>
    <property type="evidence" value="ECO:0007669"/>
    <property type="project" value="InterPro"/>
</dbReference>
<dbReference type="OrthoDB" id="8004517at2"/>
<evidence type="ECO:0000313" key="5">
    <source>
        <dbReference type="EMBL" id="PTX49417.1"/>
    </source>
</evidence>
<protein>
    <submittedName>
        <fullName evidence="5">AraC-like DNA-binding protein</fullName>
    </submittedName>
</protein>
<dbReference type="PANTHER" id="PTHR43280:SF28">
    <property type="entry name" value="HTH-TYPE TRANSCRIPTIONAL ACTIVATOR RHAS"/>
    <property type="match status" value="1"/>
</dbReference>
<dbReference type="InterPro" id="IPR018060">
    <property type="entry name" value="HTH_AraC"/>
</dbReference>
<dbReference type="AlphaFoldDB" id="A0A2T6B041"/>
<keyword evidence="1" id="KW-0805">Transcription regulation</keyword>
<comment type="caution">
    <text evidence="5">The sequence shown here is derived from an EMBL/GenBank/DDBJ whole genome shotgun (WGS) entry which is preliminary data.</text>
</comment>
<name>A0A2T6B041_9RHOB</name>
<reference evidence="5 6" key="1">
    <citation type="submission" date="2018-04" db="EMBL/GenBank/DDBJ databases">
        <title>Genomic Encyclopedia of Archaeal and Bacterial Type Strains, Phase II (KMG-II): from individual species to whole genera.</title>
        <authorList>
            <person name="Goeker M."/>
        </authorList>
    </citation>
    <scope>NUCLEOTIDE SEQUENCE [LARGE SCALE GENOMIC DNA]</scope>
    <source>
        <strain evidence="5 6">DSM 21823</strain>
    </source>
</reference>
<dbReference type="RefSeq" id="WP_158640688.1">
    <property type="nucleotide sequence ID" value="NZ_QBKP01000007.1"/>
</dbReference>
<dbReference type="GO" id="GO:0043565">
    <property type="term" value="F:sequence-specific DNA binding"/>
    <property type="evidence" value="ECO:0007669"/>
    <property type="project" value="InterPro"/>
</dbReference>
<evidence type="ECO:0000256" key="3">
    <source>
        <dbReference type="ARBA" id="ARBA00023163"/>
    </source>
</evidence>
<dbReference type="SUPFAM" id="SSF46689">
    <property type="entry name" value="Homeodomain-like"/>
    <property type="match status" value="1"/>
</dbReference>
<evidence type="ECO:0000256" key="2">
    <source>
        <dbReference type="ARBA" id="ARBA00023125"/>
    </source>
</evidence>
<evidence type="ECO:0000256" key="1">
    <source>
        <dbReference type="ARBA" id="ARBA00023015"/>
    </source>
</evidence>
<dbReference type="PROSITE" id="PS01124">
    <property type="entry name" value="HTH_ARAC_FAMILY_2"/>
    <property type="match status" value="1"/>
</dbReference>
<dbReference type="InterPro" id="IPR009057">
    <property type="entry name" value="Homeodomain-like_sf"/>
</dbReference>
<sequence>MLRALLYERHDSLARSRIEAEVSRAQIPERGIASIDRCLTDSDLPTQTDAEAVGVSVRQLQRAFALAGTTPTDYLLEKRFEKACQMLSGREKDAEPMLVSSIAYVCGFNDVSYFNRQFRRFFGCAPGQFDTRTG</sequence>
<dbReference type="SMART" id="SM00342">
    <property type="entry name" value="HTH_ARAC"/>
    <property type="match status" value="1"/>
</dbReference>
<dbReference type="Gene3D" id="1.10.10.60">
    <property type="entry name" value="Homeodomain-like"/>
    <property type="match status" value="1"/>
</dbReference>
<evidence type="ECO:0000259" key="4">
    <source>
        <dbReference type="PROSITE" id="PS01124"/>
    </source>
</evidence>
<dbReference type="Proteomes" id="UP000244224">
    <property type="component" value="Unassembled WGS sequence"/>
</dbReference>
<gene>
    <name evidence="5" type="ORF">C8N34_10764</name>
</gene>
<dbReference type="InterPro" id="IPR020449">
    <property type="entry name" value="Tscrpt_reg_AraC-type_HTH"/>
</dbReference>
<accession>A0A2T6B041</accession>
<keyword evidence="6" id="KW-1185">Reference proteome</keyword>
<proteinExistence type="predicted"/>